<dbReference type="Pfam" id="PF00106">
    <property type="entry name" value="adh_short"/>
    <property type="match status" value="1"/>
</dbReference>
<gene>
    <name evidence="5" type="ORF">JJB07_05425</name>
</gene>
<keyword evidence="2" id="KW-0560">Oxidoreductase</keyword>
<dbReference type="InterPro" id="IPR020904">
    <property type="entry name" value="Sc_DH/Rdtase_CS"/>
</dbReference>
<dbReference type="PRINTS" id="PR00081">
    <property type="entry name" value="GDHRDH"/>
</dbReference>
<dbReference type="PRINTS" id="PR00080">
    <property type="entry name" value="SDRFAMILY"/>
</dbReference>
<comment type="similarity">
    <text evidence="1 3">Belongs to the short-chain dehydrogenases/reductases (SDR) family.</text>
</comment>
<evidence type="ECO:0000259" key="4">
    <source>
        <dbReference type="SMART" id="SM00822"/>
    </source>
</evidence>
<dbReference type="RefSeq" id="WP_201631917.1">
    <property type="nucleotide sequence ID" value="NZ_JAEQNB010000001.1"/>
</dbReference>
<keyword evidence="6" id="KW-1185">Reference proteome</keyword>
<feature type="domain" description="Ketoreductase" evidence="4">
    <location>
        <begin position="8"/>
        <end position="186"/>
    </location>
</feature>
<organism evidence="5 6">
    <name type="scientific">Tumebacillus amylolyticus</name>
    <dbReference type="NCBI Taxonomy" id="2801339"/>
    <lineage>
        <taxon>Bacteria</taxon>
        <taxon>Bacillati</taxon>
        <taxon>Bacillota</taxon>
        <taxon>Bacilli</taxon>
        <taxon>Bacillales</taxon>
        <taxon>Alicyclobacillaceae</taxon>
        <taxon>Tumebacillus</taxon>
    </lineage>
</organism>
<name>A0ABS1J7R1_9BACL</name>
<comment type="caution">
    <text evidence="5">The sequence shown here is derived from an EMBL/GenBank/DDBJ whole genome shotgun (WGS) entry which is preliminary data.</text>
</comment>
<dbReference type="PANTHER" id="PTHR44196:SF1">
    <property type="entry name" value="DEHYDROGENASE_REDUCTASE SDR FAMILY MEMBER 7B"/>
    <property type="match status" value="1"/>
</dbReference>
<dbReference type="PANTHER" id="PTHR44196">
    <property type="entry name" value="DEHYDROGENASE/REDUCTASE SDR FAMILY MEMBER 7B"/>
    <property type="match status" value="1"/>
</dbReference>
<evidence type="ECO:0000256" key="3">
    <source>
        <dbReference type="RuleBase" id="RU000363"/>
    </source>
</evidence>
<evidence type="ECO:0000313" key="6">
    <source>
        <dbReference type="Proteomes" id="UP000602284"/>
    </source>
</evidence>
<evidence type="ECO:0000313" key="5">
    <source>
        <dbReference type="EMBL" id="MBL0386089.1"/>
    </source>
</evidence>
<dbReference type="InterPro" id="IPR057326">
    <property type="entry name" value="KR_dom"/>
</dbReference>
<proteinExistence type="inferred from homology"/>
<dbReference type="InterPro" id="IPR002347">
    <property type="entry name" value="SDR_fam"/>
</dbReference>
<protein>
    <submittedName>
        <fullName evidence="5">SDR family NAD(P)-dependent oxidoreductase</fullName>
    </submittedName>
</protein>
<dbReference type="Proteomes" id="UP000602284">
    <property type="component" value="Unassembled WGS sequence"/>
</dbReference>
<dbReference type="InterPro" id="IPR036291">
    <property type="entry name" value="NAD(P)-bd_dom_sf"/>
</dbReference>
<dbReference type="SUPFAM" id="SSF51735">
    <property type="entry name" value="NAD(P)-binding Rossmann-fold domains"/>
    <property type="match status" value="1"/>
</dbReference>
<evidence type="ECO:0000256" key="2">
    <source>
        <dbReference type="ARBA" id="ARBA00023002"/>
    </source>
</evidence>
<dbReference type="SMART" id="SM00822">
    <property type="entry name" value="PKS_KR"/>
    <property type="match status" value="1"/>
</dbReference>
<reference evidence="5 6" key="1">
    <citation type="submission" date="2021-01" db="EMBL/GenBank/DDBJ databases">
        <title>Tumebacillus sp. strain ITR2 16S ribosomal RNA gene Genome sequencing and assembly.</title>
        <authorList>
            <person name="Kang M."/>
        </authorList>
    </citation>
    <scope>NUCLEOTIDE SEQUENCE [LARGE SCALE GENOMIC DNA]</scope>
    <source>
        <strain evidence="5 6">ITR2</strain>
    </source>
</reference>
<evidence type="ECO:0000256" key="1">
    <source>
        <dbReference type="ARBA" id="ARBA00006484"/>
    </source>
</evidence>
<sequence>MSFNLSGNTILITGGASGIGYALAERFLKAGNTVIVCGRREEKLREAKEKFPELHTRVCDVSVASERAALLEWVRTEHPNLNVLVNNAGIQQRVKLIDAQEDWSYYQQEIAANFDAPVHLTLLFLPFLAGKDNATLINVTSGLAFTPMAAAPIYSATKAALHSFTMSTRFQAKNQNVNIIEVAPPAVNTDLGGPGLHTFGAPLDEFADAVFQGFARGDLEIGFGMSERALRLNRDEIDEQFEAMNTRIGF</sequence>
<dbReference type="PROSITE" id="PS00061">
    <property type="entry name" value="ADH_SHORT"/>
    <property type="match status" value="1"/>
</dbReference>
<accession>A0ABS1J7R1</accession>
<dbReference type="EMBL" id="JAEQNB010000001">
    <property type="protein sequence ID" value="MBL0386089.1"/>
    <property type="molecule type" value="Genomic_DNA"/>
</dbReference>
<dbReference type="Gene3D" id="3.40.50.720">
    <property type="entry name" value="NAD(P)-binding Rossmann-like Domain"/>
    <property type="match status" value="1"/>
</dbReference>